<name>A0ABR9QEP9_9BACI</name>
<feature type="transmembrane region" description="Helical" evidence="1">
    <location>
        <begin position="83"/>
        <end position="101"/>
    </location>
</feature>
<sequence>MIANAIPFVENSFGRNDFFIIAAVVVFYGVILILPKLFSNRFVSFLLIFIGILFASLFDSTIGAAPFDFYDIMDGPKYTVMDLFAYLVYGPFGYLFIYYYVKWDINGIKTIFYIALWTLAGILFEWINVKFDVFTYKSGYQLTYSIPIYLLVQTVLVYFYEYIRE</sequence>
<keyword evidence="3" id="KW-1185">Reference proteome</keyword>
<dbReference type="Proteomes" id="UP001516662">
    <property type="component" value="Unassembled WGS sequence"/>
</dbReference>
<dbReference type="RefSeq" id="WP_193534452.1">
    <property type="nucleotide sequence ID" value="NZ_JADCLJ010000007.1"/>
</dbReference>
<feature type="transmembrane region" description="Helical" evidence="1">
    <location>
        <begin position="141"/>
        <end position="160"/>
    </location>
</feature>
<evidence type="ECO:0000256" key="1">
    <source>
        <dbReference type="SAM" id="Phobius"/>
    </source>
</evidence>
<proteinExistence type="predicted"/>
<feature type="transmembrane region" description="Helical" evidence="1">
    <location>
        <begin position="42"/>
        <end position="63"/>
    </location>
</feature>
<protein>
    <recommendedName>
        <fullName evidence="4">Rod shape-determining protein MreD</fullName>
    </recommendedName>
</protein>
<reference evidence="2 3" key="1">
    <citation type="submission" date="2020-10" db="EMBL/GenBank/DDBJ databases">
        <title>Bacillus sp. HD4P25, an endophyte from a halophyte.</title>
        <authorList>
            <person name="Sun J.-Q."/>
        </authorList>
    </citation>
    <scope>NUCLEOTIDE SEQUENCE [LARGE SCALE GENOMIC DNA]</scope>
    <source>
        <strain evidence="2 3">YIM 93174</strain>
    </source>
</reference>
<keyword evidence="1" id="KW-0472">Membrane</keyword>
<keyword evidence="1" id="KW-0812">Transmembrane</keyword>
<comment type="caution">
    <text evidence="2">The sequence shown here is derived from an EMBL/GenBank/DDBJ whole genome shotgun (WGS) entry which is preliminary data.</text>
</comment>
<evidence type="ECO:0000313" key="2">
    <source>
        <dbReference type="EMBL" id="MBE4906968.1"/>
    </source>
</evidence>
<keyword evidence="1" id="KW-1133">Transmembrane helix</keyword>
<dbReference type="EMBL" id="JADCLJ010000007">
    <property type="protein sequence ID" value="MBE4906968.1"/>
    <property type="molecule type" value="Genomic_DNA"/>
</dbReference>
<organism evidence="2 3">
    <name type="scientific">Litchfieldia luteola</name>
    <dbReference type="NCBI Taxonomy" id="682179"/>
    <lineage>
        <taxon>Bacteria</taxon>
        <taxon>Bacillati</taxon>
        <taxon>Bacillota</taxon>
        <taxon>Bacilli</taxon>
        <taxon>Bacillales</taxon>
        <taxon>Bacillaceae</taxon>
        <taxon>Litchfieldia</taxon>
    </lineage>
</organism>
<gene>
    <name evidence="2" type="ORF">IMZ08_02715</name>
</gene>
<evidence type="ECO:0008006" key="4">
    <source>
        <dbReference type="Google" id="ProtNLM"/>
    </source>
</evidence>
<evidence type="ECO:0000313" key="3">
    <source>
        <dbReference type="Proteomes" id="UP001516662"/>
    </source>
</evidence>
<accession>A0ABR9QEP9</accession>
<feature type="transmembrane region" description="Helical" evidence="1">
    <location>
        <begin position="110"/>
        <end position="129"/>
    </location>
</feature>
<feature type="transmembrane region" description="Helical" evidence="1">
    <location>
        <begin position="18"/>
        <end position="35"/>
    </location>
</feature>